<organism evidence="2 3">
    <name type="scientific">Actinomadura logoneensis</name>
    <dbReference type="NCBI Taxonomy" id="2293572"/>
    <lineage>
        <taxon>Bacteria</taxon>
        <taxon>Bacillati</taxon>
        <taxon>Actinomycetota</taxon>
        <taxon>Actinomycetes</taxon>
        <taxon>Streptosporangiales</taxon>
        <taxon>Thermomonosporaceae</taxon>
        <taxon>Actinomadura</taxon>
    </lineage>
</organism>
<dbReference type="InterPro" id="IPR043917">
    <property type="entry name" value="DUF5753"/>
</dbReference>
<protein>
    <submittedName>
        <fullName evidence="2">XRE family transcriptional regulator</fullName>
    </submittedName>
</protein>
<dbReference type="SUPFAM" id="SSF47413">
    <property type="entry name" value="lambda repressor-like DNA-binding domains"/>
    <property type="match status" value="1"/>
</dbReference>
<dbReference type="SMART" id="SM00530">
    <property type="entry name" value="HTH_XRE"/>
    <property type="match status" value="1"/>
</dbReference>
<dbReference type="CDD" id="cd00093">
    <property type="entry name" value="HTH_XRE"/>
    <property type="match status" value="1"/>
</dbReference>
<dbReference type="InterPro" id="IPR001387">
    <property type="entry name" value="Cro/C1-type_HTH"/>
</dbReference>
<dbReference type="GO" id="GO:0003677">
    <property type="term" value="F:DNA binding"/>
    <property type="evidence" value="ECO:0007669"/>
    <property type="project" value="InterPro"/>
</dbReference>
<dbReference type="AlphaFoldDB" id="A0A372JHG3"/>
<dbReference type="InterPro" id="IPR010982">
    <property type="entry name" value="Lambda_DNA-bd_dom_sf"/>
</dbReference>
<comment type="caution">
    <text evidence="2">The sequence shown here is derived from an EMBL/GenBank/DDBJ whole genome shotgun (WGS) entry which is preliminary data.</text>
</comment>
<dbReference type="Proteomes" id="UP000261811">
    <property type="component" value="Unassembled WGS sequence"/>
</dbReference>
<evidence type="ECO:0000259" key="1">
    <source>
        <dbReference type="PROSITE" id="PS50943"/>
    </source>
</evidence>
<dbReference type="Pfam" id="PF19054">
    <property type="entry name" value="DUF5753"/>
    <property type="match status" value="1"/>
</dbReference>
<feature type="domain" description="HTH cro/C1-type" evidence="1">
    <location>
        <begin position="15"/>
        <end position="72"/>
    </location>
</feature>
<dbReference type="Gene3D" id="1.10.260.40">
    <property type="entry name" value="lambda repressor-like DNA-binding domains"/>
    <property type="match status" value="1"/>
</dbReference>
<name>A0A372JHG3_9ACTN</name>
<reference evidence="2 3" key="1">
    <citation type="submission" date="2018-08" db="EMBL/GenBank/DDBJ databases">
        <title>Actinomadura jelena sp. nov., a novel Actinomycete isolated from soil in Chad.</title>
        <authorList>
            <person name="Shi L."/>
        </authorList>
    </citation>
    <scope>NUCLEOTIDE SEQUENCE [LARGE SCALE GENOMIC DNA]</scope>
    <source>
        <strain evidence="2 3">NEAU-G17</strain>
    </source>
</reference>
<keyword evidence="3" id="KW-1185">Reference proteome</keyword>
<dbReference type="RefSeq" id="WP_117359431.1">
    <property type="nucleotide sequence ID" value="NZ_QURH01000338.1"/>
</dbReference>
<evidence type="ECO:0000313" key="2">
    <source>
        <dbReference type="EMBL" id="RFU39437.1"/>
    </source>
</evidence>
<dbReference type="OrthoDB" id="5177725at2"/>
<sequence>MPSPYVRRRRLATALRRIREDRDLTAGDLARLVYSSRTKITRFENAQVRPDVGEVMNMLDVLGVEGRRHDELVRLARDAAQKGWWDRFGDSMGPRQKLYADLESGAASIREYNQTGMPAALQTPEFIQALTELDAAQGPLTYRPERMAEARAHRQRHLLGSDGPTYATVLDEVTIHRLAVPRPVMAAQIRHLITAVSTQPRITVQVLRYNSKVPEGLLSKASFSLYTFDEPGDPPLAVVDTVTTDLILGQRNEVARYTGVYERLRKAALPPADSLTFLNEVADRLSEQTGSEA</sequence>
<accession>A0A372JHG3</accession>
<gene>
    <name evidence="2" type="ORF">DZF91_22470</name>
</gene>
<proteinExistence type="predicted"/>
<dbReference type="PROSITE" id="PS50943">
    <property type="entry name" value="HTH_CROC1"/>
    <property type="match status" value="1"/>
</dbReference>
<evidence type="ECO:0000313" key="3">
    <source>
        <dbReference type="Proteomes" id="UP000261811"/>
    </source>
</evidence>
<dbReference type="EMBL" id="QURH01000338">
    <property type="protein sequence ID" value="RFU39437.1"/>
    <property type="molecule type" value="Genomic_DNA"/>
</dbReference>
<dbReference type="Pfam" id="PF13560">
    <property type="entry name" value="HTH_31"/>
    <property type="match status" value="1"/>
</dbReference>